<dbReference type="AlphaFoldDB" id="A0A087U083"/>
<reference evidence="1 2" key="1">
    <citation type="submission" date="2013-11" db="EMBL/GenBank/DDBJ databases">
        <title>Genome sequencing of Stegodyphus mimosarum.</title>
        <authorList>
            <person name="Bechsgaard J."/>
        </authorList>
    </citation>
    <scope>NUCLEOTIDE SEQUENCE [LARGE SCALE GENOMIC DNA]</scope>
</reference>
<accession>A0A087U083</accession>
<gene>
    <name evidence="1" type="ORF">X975_02842</name>
</gene>
<evidence type="ECO:0000313" key="2">
    <source>
        <dbReference type="Proteomes" id="UP000054359"/>
    </source>
</evidence>
<evidence type="ECO:0000313" key="1">
    <source>
        <dbReference type="EMBL" id="KFM70772.1"/>
    </source>
</evidence>
<dbReference type="EMBL" id="KK117549">
    <property type="protein sequence ID" value="KFM70772.1"/>
    <property type="molecule type" value="Genomic_DNA"/>
</dbReference>
<keyword evidence="2" id="KW-1185">Reference proteome</keyword>
<sequence length="123" mass="14047">MMVMSSVYIVFETEYKNNIFEALATEPLENCINGNVFFPDLPRLATLEPINLYDYEETTEGTYEPELSAINGKTAPHPTAAVCELLESEDTRFMHWSAWSLGRNSIKYDLEALGRHLATRYCD</sequence>
<feature type="non-terminal residue" evidence="1">
    <location>
        <position position="123"/>
    </location>
</feature>
<proteinExistence type="predicted"/>
<name>A0A087U083_STEMI</name>
<protein>
    <submittedName>
        <fullName evidence="1">Uncharacterized protein</fullName>
    </submittedName>
</protein>
<organism evidence="1 2">
    <name type="scientific">Stegodyphus mimosarum</name>
    <name type="common">African social velvet spider</name>
    <dbReference type="NCBI Taxonomy" id="407821"/>
    <lineage>
        <taxon>Eukaryota</taxon>
        <taxon>Metazoa</taxon>
        <taxon>Ecdysozoa</taxon>
        <taxon>Arthropoda</taxon>
        <taxon>Chelicerata</taxon>
        <taxon>Arachnida</taxon>
        <taxon>Araneae</taxon>
        <taxon>Araneomorphae</taxon>
        <taxon>Entelegynae</taxon>
        <taxon>Eresoidea</taxon>
        <taxon>Eresidae</taxon>
        <taxon>Stegodyphus</taxon>
    </lineage>
</organism>
<dbReference type="Proteomes" id="UP000054359">
    <property type="component" value="Unassembled WGS sequence"/>
</dbReference>